<dbReference type="Proteomes" id="UP000184315">
    <property type="component" value="Unassembled WGS sequence"/>
</dbReference>
<evidence type="ECO:0000313" key="2">
    <source>
        <dbReference type="EMBL" id="CUR35379.1"/>
    </source>
</evidence>
<dbReference type="AlphaFoldDB" id="A0A1J1LRZ9"/>
<keyword evidence="3" id="KW-1185">Reference proteome</keyword>
<gene>
    <name evidence="2" type="ORF">PL9214670005</name>
</gene>
<dbReference type="OrthoDB" id="444941at2"/>
<feature type="domain" description="CHAT" evidence="1">
    <location>
        <begin position="192"/>
        <end position="355"/>
    </location>
</feature>
<proteinExistence type="predicted"/>
<protein>
    <recommendedName>
        <fullName evidence="1">CHAT domain-containing protein</fullName>
    </recommendedName>
</protein>
<name>A0A1J1LRZ9_9CYAN</name>
<dbReference type="Pfam" id="PF12770">
    <property type="entry name" value="CHAT"/>
    <property type="match status" value="1"/>
</dbReference>
<evidence type="ECO:0000313" key="3">
    <source>
        <dbReference type="Proteomes" id="UP000184315"/>
    </source>
</evidence>
<organism evidence="2 3">
    <name type="scientific">Planktothrix tepida PCC 9214</name>
    <dbReference type="NCBI Taxonomy" id="671072"/>
    <lineage>
        <taxon>Bacteria</taxon>
        <taxon>Bacillati</taxon>
        <taxon>Cyanobacteriota</taxon>
        <taxon>Cyanophyceae</taxon>
        <taxon>Oscillatoriophycideae</taxon>
        <taxon>Oscillatoriales</taxon>
        <taxon>Microcoleaceae</taxon>
        <taxon>Planktothrix</taxon>
    </lineage>
</organism>
<accession>A0A1J1LRZ9</accession>
<sequence length="462" mass="52519">MSKLIVLGIGNGDFEQGFQSVTFQILDEGGVLTTQLRGSLPAAPEIPRLYTQWQSECNMIETRFRLMPKTNVTQHLSESDLEDVVNTLAARFNQWLRAETFLSIRNKLFKINPSEEALFIIETEEEKLQRLPWHLWEFFERYPKVEIAFSAPQFDRPSTNLFSSRTQGRLLAILGDSKGIDLEEDRIALEKLPDIEIVMLVEPTSEEFSKQLWDYRGWDILFFAGHSVTETSNQQGKIFINPEESRTISQLKHSLQKAVSSGLKLAIFNSCDGLKIAKELAELHIPYVIAMREPVPDIVAQVFLKYFLSAFSQGHPLHLAVREARKKLQSIEADFPGASGLPVLFQNPSLSPFTWQDLPGIGVESKMFNWVVMLTDTQEDLPETMGRRALYQAGKERTTEFQRGLENWLRKKGAMSEVKAIAPPTTFPVIMLKCTHKVARLIESYPGVDFVLPDGENTELIL</sequence>
<dbReference type="STRING" id="671072.PL9214670005"/>
<reference evidence="3" key="1">
    <citation type="submission" date="2015-10" db="EMBL/GenBank/DDBJ databases">
        <authorList>
            <person name="Regsiter A."/>
            <person name="william w."/>
        </authorList>
    </citation>
    <scope>NUCLEOTIDE SEQUENCE [LARGE SCALE GENOMIC DNA]</scope>
</reference>
<evidence type="ECO:0000259" key="1">
    <source>
        <dbReference type="Pfam" id="PF12770"/>
    </source>
</evidence>
<dbReference type="EMBL" id="CZDF01000174">
    <property type="protein sequence ID" value="CUR35379.1"/>
    <property type="molecule type" value="Genomic_DNA"/>
</dbReference>
<dbReference type="InterPro" id="IPR024983">
    <property type="entry name" value="CHAT_dom"/>
</dbReference>